<dbReference type="InterPro" id="IPR003018">
    <property type="entry name" value="GAF"/>
</dbReference>
<accession>A0ABQ4BHK6</accession>
<feature type="domain" description="GAF" evidence="4">
    <location>
        <begin position="25"/>
        <end position="158"/>
    </location>
</feature>
<keyword evidence="2" id="KW-0804">Transcription</keyword>
<evidence type="ECO:0000313" key="5">
    <source>
        <dbReference type="EMBL" id="GIE70110.1"/>
    </source>
</evidence>
<evidence type="ECO:0008006" key="7">
    <source>
        <dbReference type="Google" id="ProtNLM"/>
    </source>
</evidence>
<sequence>MTGSPPPDEVGRLVVRLRAAGGTEAVCQHCRAAIGTPTGVGLTMFAGPEGRFRASHAGELADEVEDLQISLAQGPGVEAARTLRPVLVGDLTAASAAGRWPDFAPRARDQGVAAVFAFPVLSADHPVAVLDLCRAEPGPLSDDDQGTASRYAAATALLLLGDLLRAEPQSGAELPVEAARTQQAVGMVIAQIHADAPAAMRRLRGHAEDRRQSLSEVVEDVLSGRLRFERGLDR</sequence>
<dbReference type="Proteomes" id="UP000624709">
    <property type="component" value="Unassembled WGS sequence"/>
</dbReference>
<dbReference type="Gene3D" id="1.10.10.10">
    <property type="entry name" value="Winged helix-like DNA-binding domain superfamily/Winged helix DNA-binding domain"/>
    <property type="match status" value="1"/>
</dbReference>
<evidence type="ECO:0000256" key="1">
    <source>
        <dbReference type="ARBA" id="ARBA00023015"/>
    </source>
</evidence>
<dbReference type="Gene3D" id="3.30.450.40">
    <property type="match status" value="1"/>
</dbReference>
<dbReference type="Pfam" id="PF03861">
    <property type="entry name" value="ANTAR"/>
    <property type="match status" value="1"/>
</dbReference>
<evidence type="ECO:0000313" key="6">
    <source>
        <dbReference type="Proteomes" id="UP000624709"/>
    </source>
</evidence>
<keyword evidence="6" id="KW-1185">Reference proteome</keyword>
<dbReference type="EMBL" id="BOMS01000098">
    <property type="protein sequence ID" value="GIE70110.1"/>
    <property type="molecule type" value="Genomic_DNA"/>
</dbReference>
<evidence type="ECO:0000259" key="3">
    <source>
        <dbReference type="Pfam" id="PF03861"/>
    </source>
</evidence>
<dbReference type="InterPro" id="IPR036388">
    <property type="entry name" value="WH-like_DNA-bd_sf"/>
</dbReference>
<gene>
    <name evidence="5" type="ORF">Apa02nite_062180</name>
</gene>
<evidence type="ECO:0000256" key="2">
    <source>
        <dbReference type="ARBA" id="ARBA00023163"/>
    </source>
</evidence>
<organism evidence="5 6">
    <name type="scientific">Actinoplanes palleronii</name>
    <dbReference type="NCBI Taxonomy" id="113570"/>
    <lineage>
        <taxon>Bacteria</taxon>
        <taxon>Bacillati</taxon>
        <taxon>Actinomycetota</taxon>
        <taxon>Actinomycetes</taxon>
        <taxon>Micromonosporales</taxon>
        <taxon>Micromonosporaceae</taxon>
        <taxon>Actinoplanes</taxon>
    </lineage>
</organism>
<evidence type="ECO:0000259" key="4">
    <source>
        <dbReference type="Pfam" id="PF13185"/>
    </source>
</evidence>
<dbReference type="RefSeq" id="WP_203828185.1">
    <property type="nucleotide sequence ID" value="NZ_BAAATY010000028.1"/>
</dbReference>
<dbReference type="Pfam" id="PF13185">
    <property type="entry name" value="GAF_2"/>
    <property type="match status" value="1"/>
</dbReference>
<keyword evidence="1" id="KW-0805">Transcription regulation</keyword>
<feature type="domain" description="ANTAR" evidence="3">
    <location>
        <begin position="181"/>
        <end position="222"/>
    </location>
</feature>
<dbReference type="SUPFAM" id="SSF55781">
    <property type="entry name" value="GAF domain-like"/>
    <property type="match status" value="1"/>
</dbReference>
<dbReference type="InterPro" id="IPR005561">
    <property type="entry name" value="ANTAR"/>
</dbReference>
<dbReference type="InterPro" id="IPR029016">
    <property type="entry name" value="GAF-like_dom_sf"/>
</dbReference>
<comment type="caution">
    <text evidence="5">The sequence shown here is derived from an EMBL/GenBank/DDBJ whole genome shotgun (WGS) entry which is preliminary data.</text>
</comment>
<reference evidence="5 6" key="1">
    <citation type="submission" date="2021-01" db="EMBL/GenBank/DDBJ databases">
        <title>Whole genome shotgun sequence of Actinoplanes palleronii NBRC 14916.</title>
        <authorList>
            <person name="Komaki H."/>
            <person name="Tamura T."/>
        </authorList>
    </citation>
    <scope>NUCLEOTIDE SEQUENCE [LARGE SCALE GENOMIC DNA]</scope>
    <source>
        <strain evidence="5 6">NBRC 14916</strain>
    </source>
</reference>
<name>A0ABQ4BHK6_9ACTN</name>
<proteinExistence type="predicted"/>
<protein>
    <recommendedName>
        <fullName evidence="7">ANTAR domain-containing protein</fullName>
    </recommendedName>
</protein>